<organism evidence="1 2">
    <name type="scientific">Rangifer tarandus platyrhynchus</name>
    <name type="common">Svalbard reindeer</name>
    <dbReference type="NCBI Taxonomy" id="3082113"/>
    <lineage>
        <taxon>Eukaryota</taxon>
        <taxon>Metazoa</taxon>
        <taxon>Chordata</taxon>
        <taxon>Craniata</taxon>
        <taxon>Vertebrata</taxon>
        <taxon>Euteleostomi</taxon>
        <taxon>Mammalia</taxon>
        <taxon>Eutheria</taxon>
        <taxon>Laurasiatheria</taxon>
        <taxon>Artiodactyla</taxon>
        <taxon>Ruminantia</taxon>
        <taxon>Pecora</taxon>
        <taxon>Cervidae</taxon>
        <taxon>Odocoileinae</taxon>
        <taxon>Rangifer</taxon>
    </lineage>
</organism>
<evidence type="ECO:0000313" key="2">
    <source>
        <dbReference type="Proteomes" id="UP001162501"/>
    </source>
</evidence>
<reference evidence="1" key="1">
    <citation type="submission" date="2023-05" db="EMBL/GenBank/DDBJ databases">
        <authorList>
            <consortium name="ELIXIR-Norway"/>
        </authorList>
    </citation>
    <scope>NUCLEOTIDE SEQUENCE</scope>
</reference>
<accession>A0AC59ZVE9</accession>
<reference evidence="1" key="2">
    <citation type="submission" date="2025-03" db="EMBL/GenBank/DDBJ databases">
        <authorList>
            <consortium name="ELIXIR-Norway"/>
            <consortium name="Elixir Norway"/>
        </authorList>
    </citation>
    <scope>NUCLEOTIDE SEQUENCE</scope>
</reference>
<evidence type="ECO:0000313" key="1">
    <source>
        <dbReference type="EMBL" id="CAN0517128.1"/>
    </source>
</evidence>
<protein>
    <submittedName>
        <fullName evidence="1">Uncharacterized protein</fullName>
    </submittedName>
</protein>
<sequence>MSVCIRPLHLDAVRCPGEPGWVQLSRGPAPRRDSRPPAPLLLLSRLLSPSPPQGLPLRLLHSRSSWWLRAAGRAGEPAPARPSGQRRGHGGSGQSRPPAQLLSLHSALLRRTPALSSRGTERPFVRALTARSWASPSPAHPARGSPAPDPGGRQHPPGSI</sequence>
<name>A0AC59ZVE9_RANTA</name>
<proteinExistence type="predicted"/>
<dbReference type="Proteomes" id="UP001162501">
    <property type="component" value="Chromosome 4"/>
</dbReference>
<gene>
    <name evidence="1" type="ORF">MRATA1EN22A_LOCUS23598</name>
</gene>
<dbReference type="EMBL" id="OX596088">
    <property type="protein sequence ID" value="CAN0517128.1"/>
    <property type="molecule type" value="Genomic_DNA"/>
</dbReference>